<keyword evidence="5 12" id="KW-0812">Transmembrane</keyword>
<dbReference type="InterPro" id="IPR006665">
    <property type="entry name" value="OmpA-like"/>
</dbReference>
<name>A0AAV5MYK8_9GAMM</name>
<evidence type="ECO:0000313" key="15">
    <source>
        <dbReference type="Proteomes" id="UP001058124"/>
    </source>
</evidence>
<dbReference type="HAMAP" id="MF_00842">
    <property type="entry name" value="OmpA"/>
    <property type="match status" value="1"/>
</dbReference>
<keyword evidence="8 12" id="KW-0472">Membrane</keyword>
<feature type="site" description="Part of salt bridge gating mechanism" evidence="12">
    <location>
        <position position="165"/>
    </location>
</feature>
<dbReference type="PRINTS" id="PR01022">
    <property type="entry name" value="OUTRMMBRANEA"/>
</dbReference>
<dbReference type="InterPro" id="IPR000498">
    <property type="entry name" value="OmpA-like_TM_dom"/>
</dbReference>
<evidence type="ECO:0000256" key="3">
    <source>
        <dbReference type="ARBA" id="ARBA00022448"/>
    </source>
</evidence>
<dbReference type="GO" id="GO:0051701">
    <property type="term" value="P:biological process involved in interaction with host"/>
    <property type="evidence" value="ECO:0007669"/>
    <property type="project" value="UniProtKB-ARBA"/>
</dbReference>
<keyword evidence="15" id="KW-1185">Reference proteome</keyword>
<dbReference type="InterPro" id="IPR036737">
    <property type="entry name" value="OmpA-like_sf"/>
</dbReference>
<feature type="site" description="Part of salt bridge gating mechanism" evidence="12">
    <location>
        <position position="76"/>
    </location>
</feature>
<dbReference type="InterPro" id="IPR050330">
    <property type="entry name" value="Bact_OuterMem_StrucFunc"/>
</dbReference>
<comment type="subunit">
    <text evidence="12">Monomer and homodimer.</text>
</comment>
<organism evidence="14 15">
    <name type="scientific">Leminorella grimontii</name>
    <dbReference type="NCBI Taxonomy" id="82981"/>
    <lineage>
        <taxon>Bacteria</taxon>
        <taxon>Pseudomonadati</taxon>
        <taxon>Pseudomonadota</taxon>
        <taxon>Gammaproteobacteria</taxon>
        <taxon>Enterobacterales</taxon>
        <taxon>Budviciaceae</taxon>
        <taxon>Leminorella</taxon>
    </lineage>
</organism>
<dbReference type="GO" id="GO:0046930">
    <property type="term" value="C:pore complex"/>
    <property type="evidence" value="ECO:0007669"/>
    <property type="project" value="UniProtKB-KW"/>
</dbReference>
<dbReference type="Gene3D" id="2.40.160.20">
    <property type="match status" value="1"/>
</dbReference>
<dbReference type="PANTHER" id="PTHR30329:SF21">
    <property type="entry name" value="LIPOPROTEIN YIAD-RELATED"/>
    <property type="match status" value="1"/>
</dbReference>
<dbReference type="PRINTS" id="PR01021">
    <property type="entry name" value="OMPADOMAIN"/>
</dbReference>
<feature type="domain" description="OmpA-like" evidence="13">
    <location>
        <begin position="211"/>
        <end position="339"/>
    </location>
</feature>
<evidence type="ECO:0000256" key="9">
    <source>
        <dbReference type="ARBA" id="ARBA00023157"/>
    </source>
</evidence>
<comment type="function">
    <text evidence="12">With TolR probably plays a role in maintaining the position of the peptidoglycan cell wall in the periplasm. Acts as a porin with low permeability that allows slow penetration of small solutes; an internal gate slows down solute passage.</text>
</comment>
<evidence type="ECO:0000259" key="13">
    <source>
        <dbReference type="PROSITE" id="PS51123"/>
    </source>
</evidence>
<evidence type="ECO:0000256" key="4">
    <source>
        <dbReference type="ARBA" id="ARBA00022452"/>
    </source>
</evidence>
<evidence type="ECO:0000313" key="14">
    <source>
        <dbReference type="EMBL" id="GKX54945.1"/>
    </source>
</evidence>
<dbReference type="EMBL" id="BRLH01000001">
    <property type="protein sequence ID" value="GKX54945.1"/>
    <property type="molecule type" value="Genomic_DNA"/>
</dbReference>
<dbReference type="CDD" id="cd07185">
    <property type="entry name" value="OmpA_C-like"/>
    <property type="match status" value="1"/>
</dbReference>
<evidence type="ECO:0000256" key="1">
    <source>
        <dbReference type="ARBA" id="ARBA00004571"/>
    </source>
</evidence>
<dbReference type="GO" id="GO:0009279">
    <property type="term" value="C:cell outer membrane"/>
    <property type="evidence" value="ECO:0007669"/>
    <property type="project" value="UniProtKB-SubCell"/>
</dbReference>
<dbReference type="GO" id="GO:0034220">
    <property type="term" value="P:monoatomic ion transmembrane transport"/>
    <property type="evidence" value="ECO:0007669"/>
    <property type="project" value="UniProtKB-UniRule"/>
</dbReference>
<dbReference type="InterPro" id="IPR011250">
    <property type="entry name" value="OMP/PagP_B-barrel"/>
</dbReference>
<keyword evidence="12" id="KW-0732">Signal</keyword>
<evidence type="ECO:0000256" key="11">
    <source>
        <dbReference type="ARBA" id="ARBA00029539"/>
    </source>
</evidence>
<dbReference type="FunFam" id="3.30.1330.60:FF:000004">
    <property type="entry name" value="Outer membrane protein A"/>
    <property type="match status" value="1"/>
</dbReference>
<dbReference type="InterPro" id="IPR006690">
    <property type="entry name" value="OMPA-like_CS"/>
</dbReference>
<keyword evidence="4 12" id="KW-1134">Transmembrane beta strand</keyword>
<dbReference type="PANTHER" id="PTHR30329">
    <property type="entry name" value="STATOR ELEMENT OF FLAGELLAR MOTOR COMPLEX"/>
    <property type="match status" value="1"/>
</dbReference>
<dbReference type="InterPro" id="IPR002368">
    <property type="entry name" value="OmpA"/>
</dbReference>
<comment type="caution">
    <text evidence="14">The sequence shown here is derived from an EMBL/GenBank/DDBJ whole genome shotgun (WGS) entry which is preliminary data.</text>
</comment>
<comment type="domain">
    <text evidence="12">The extracellular loops are most variable in sequence, and in some bacteria confer sensitivity to phage and/or colicins.</text>
</comment>
<evidence type="ECO:0000256" key="6">
    <source>
        <dbReference type="ARBA" id="ARBA00023065"/>
    </source>
</evidence>
<accession>A0AAV5MYK8</accession>
<keyword evidence="7 12" id="KW-0626">Porin</keyword>
<evidence type="ECO:0000256" key="10">
    <source>
        <dbReference type="ARBA" id="ARBA00023237"/>
    </source>
</evidence>
<dbReference type="NCBIfam" id="NF008071">
    <property type="entry name" value="PRK10808.1"/>
    <property type="match status" value="1"/>
</dbReference>
<sequence precursor="true">MKKTAIALAVALAGFATVAQAAPLDNTWYTGAKVGWSYYHDTGFYNKYASGADTHPHQLGAGAYVGYQANQYLGFEFGYDWLGRMTYRGDDSAAYKAQGIQLSAKLSYPIMNDLDIYTRLGAMGWRGDVTAHPAAGGTYKDHETGVSPLAAVGVEYAITPSLATRLDYQWVNNIGDADSVGTRPDNGMLSLGLAYRFGQTKPAPAVALPVVQTKRFTLKSDVLFAFNKASLKAEGQQALDQLYGELSALKPQDGSLVVIGHTDRIGSEAYNQKLSEKRAQTVVDYLVSKGIPADKISARGEGKSNPVTGSTCDGMKRGAALIDCLAPDRRVEIEVTGAKDVVTQVNEAVQAAK</sequence>
<dbReference type="AlphaFoldDB" id="A0AAV5MYK8"/>
<evidence type="ECO:0000256" key="2">
    <source>
        <dbReference type="ARBA" id="ARBA00005710"/>
    </source>
</evidence>
<comment type="similarity">
    <text evidence="2 12">Belongs to the outer membrane OOP (TC 1.B.6) superfamily. OmpA family.</text>
</comment>
<keyword evidence="6 12" id="KW-0406">Ion transport</keyword>
<feature type="chain" id="PRO_5043068528" description="Outer membrane protein A" evidence="12">
    <location>
        <begin position="22"/>
        <end position="353"/>
    </location>
</feature>
<dbReference type="SUPFAM" id="SSF103088">
    <property type="entry name" value="OmpA-like"/>
    <property type="match status" value="1"/>
</dbReference>
<dbReference type="SUPFAM" id="SSF56925">
    <property type="entry name" value="OMPA-like"/>
    <property type="match status" value="1"/>
</dbReference>
<keyword evidence="9 12" id="KW-1015">Disulfide bond</keyword>
<dbReference type="RefSeq" id="WP_027273458.1">
    <property type="nucleotide sequence ID" value="NZ_BRLH01000001.1"/>
</dbReference>
<dbReference type="Pfam" id="PF01389">
    <property type="entry name" value="OmpA_membrane"/>
    <property type="match status" value="1"/>
</dbReference>
<gene>
    <name evidence="12 14" type="primary">ompA</name>
    <name evidence="14" type="ORF">SOASR030_10570</name>
</gene>
<comment type="subcellular location">
    <subcellularLocation>
        <location evidence="1 12">Cell outer membrane</location>
        <topology evidence="1 12">Multi-pass membrane protein</topology>
    </subcellularLocation>
</comment>
<feature type="disulfide bond" evidence="12">
    <location>
        <begin position="312"/>
        <end position="324"/>
    </location>
</feature>
<dbReference type="PROSITE" id="PS01068">
    <property type="entry name" value="OMPA_1"/>
    <property type="match status" value="1"/>
</dbReference>
<dbReference type="PROSITE" id="PS51123">
    <property type="entry name" value="OMPA_2"/>
    <property type="match status" value="1"/>
</dbReference>
<evidence type="ECO:0000256" key="5">
    <source>
        <dbReference type="ARBA" id="ARBA00022692"/>
    </source>
</evidence>
<evidence type="ECO:0000256" key="7">
    <source>
        <dbReference type="ARBA" id="ARBA00023114"/>
    </source>
</evidence>
<dbReference type="InterPro" id="IPR006664">
    <property type="entry name" value="OMP_bac"/>
</dbReference>
<proteinExistence type="inferred from homology"/>
<keyword evidence="10 12" id="KW-0998">Cell outer membrane</keyword>
<dbReference type="Gene3D" id="3.30.1330.60">
    <property type="entry name" value="OmpA-like domain"/>
    <property type="match status" value="1"/>
</dbReference>
<dbReference type="Proteomes" id="UP001058124">
    <property type="component" value="Unassembled WGS sequence"/>
</dbReference>
<feature type="signal peptide" evidence="12">
    <location>
        <begin position="1"/>
        <end position="21"/>
    </location>
</feature>
<reference evidence="14" key="1">
    <citation type="submission" date="2022-06" db="EMBL/GenBank/DDBJ databases">
        <title>Draft genome sequences of Leminorella grimontii str. JCM5902.</title>
        <authorList>
            <person name="Wakabayashi Y."/>
            <person name="Kojima K."/>
        </authorList>
    </citation>
    <scope>NUCLEOTIDE SEQUENCE</scope>
    <source>
        <strain evidence="14">JCM 5902</strain>
    </source>
</reference>
<keyword evidence="3 12" id="KW-0813">Transport</keyword>
<dbReference type="Pfam" id="PF00691">
    <property type="entry name" value="OmpA"/>
    <property type="match status" value="1"/>
</dbReference>
<evidence type="ECO:0000256" key="8">
    <source>
        <dbReference type="ARBA" id="ARBA00023136"/>
    </source>
</evidence>
<protein>
    <recommendedName>
        <fullName evidence="11 12">Outer membrane protein A</fullName>
    </recommendedName>
    <alternativeName>
        <fullName evidence="12">Outer membrane porin A</fullName>
    </alternativeName>
</protein>
<dbReference type="GO" id="GO:0015288">
    <property type="term" value="F:porin activity"/>
    <property type="evidence" value="ECO:0007669"/>
    <property type="project" value="UniProtKB-UniRule"/>
</dbReference>
<evidence type="ECO:0000256" key="12">
    <source>
        <dbReference type="HAMAP-Rule" id="MF_00842"/>
    </source>
</evidence>